<comment type="subcellular location">
    <subcellularLocation>
        <location evidence="1">Membrane</location>
    </subcellularLocation>
</comment>
<dbReference type="InterPro" id="IPR001129">
    <property type="entry name" value="Membr-assoc_MAPEG"/>
</dbReference>
<dbReference type="PANTHER" id="PTHR35814:SF1">
    <property type="entry name" value="GLUTATHIONE S-TRANSFERASE-RELATED"/>
    <property type="match status" value="1"/>
</dbReference>
<dbReference type="GO" id="GO:0016020">
    <property type="term" value="C:membrane"/>
    <property type="evidence" value="ECO:0007669"/>
    <property type="project" value="UniProtKB-SubCell"/>
</dbReference>
<dbReference type="SUPFAM" id="SSF161084">
    <property type="entry name" value="MAPEG domain-like"/>
    <property type="match status" value="1"/>
</dbReference>
<evidence type="ECO:0000256" key="3">
    <source>
        <dbReference type="ARBA" id="ARBA00022989"/>
    </source>
</evidence>
<accession>A0P4R1</accession>
<dbReference type="Proteomes" id="UP000054262">
    <property type="component" value="Unassembled WGS sequence"/>
</dbReference>
<protein>
    <submittedName>
        <fullName evidence="6">Glutathione S-transferase related protein, MAPEG superfamily</fullName>
    </submittedName>
</protein>
<sequence length="131" mass="14890">MLLITAFFASVLTFIYIKLAKNVIRLRRESKISVGHGKSEPLEKAIRAHANFNEYVPLGLILMACLEINNFNTLIIILVGGLFLIGRFLHAQSFLKEEMDIDLRVKGMKCTFWSLMIMSGLNFFSIAMSFL</sequence>
<proteinExistence type="predicted"/>
<dbReference type="Pfam" id="PF01124">
    <property type="entry name" value="MAPEG"/>
    <property type="match status" value="1"/>
</dbReference>
<evidence type="ECO:0000256" key="1">
    <source>
        <dbReference type="ARBA" id="ARBA00004370"/>
    </source>
</evidence>
<reference evidence="6 7" key="1">
    <citation type="submission" date="2006-11" db="EMBL/GenBank/DDBJ databases">
        <authorList>
            <person name="Giovannoni S."/>
            <person name="Vergin K."/>
            <person name="Ferriera S."/>
            <person name="Johnson J."/>
            <person name="Kravitz S."/>
            <person name="Beeson K."/>
            <person name="Sutton G."/>
            <person name="Rogers Y.-H."/>
            <person name="Friedman R."/>
            <person name="Frazier M."/>
            <person name="Venter J.C."/>
        </authorList>
    </citation>
    <scope>NUCLEOTIDE SEQUENCE [LARGE SCALE GENOMIC DNA]</scope>
    <source>
        <strain evidence="6 7">HTCC2181</strain>
    </source>
</reference>
<dbReference type="Gene3D" id="1.20.120.550">
    <property type="entry name" value="Membrane associated eicosanoid/glutathione metabolism-like domain"/>
    <property type="match status" value="1"/>
</dbReference>
<dbReference type="AlphaFoldDB" id="A0P4R1"/>
<evidence type="ECO:0000313" key="6">
    <source>
        <dbReference type="EMBL" id="EAV46521.1"/>
    </source>
</evidence>
<keyword evidence="4 5" id="KW-0472">Membrane</keyword>
<comment type="caution">
    <text evidence="6">The sequence shown here is derived from an EMBL/GenBank/DDBJ whole genome shotgun (WGS) entry which is preliminary data.</text>
</comment>
<keyword evidence="6" id="KW-0808">Transferase</keyword>
<evidence type="ECO:0000256" key="2">
    <source>
        <dbReference type="ARBA" id="ARBA00022692"/>
    </source>
</evidence>
<keyword evidence="2 5" id="KW-0812">Transmembrane</keyword>
<gene>
    <name evidence="6" type="ORF">MB2181_00570</name>
</gene>
<keyword evidence="3 5" id="KW-1133">Transmembrane helix</keyword>
<keyword evidence="7" id="KW-1185">Reference proteome</keyword>
<feature type="transmembrane region" description="Helical" evidence="5">
    <location>
        <begin position="71"/>
        <end position="89"/>
    </location>
</feature>
<evidence type="ECO:0000313" key="7">
    <source>
        <dbReference type="Proteomes" id="UP000054262"/>
    </source>
</evidence>
<feature type="transmembrane region" description="Helical" evidence="5">
    <location>
        <begin position="110"/>
        <end position="130"/>
    </location>
</feature>
<organism evidence="6 7">
    <name type="scientific">Methylophilales bacterium HTCC2181</name>
    <dbReference type="NCBI Taxonomy" id="383631"/>
    <lineage>
        <taxon>Bacteria</taxon>
        <taxon>Pseudomonadati</taxon>
        <taxon>Pseudomonadota</taxon>
        <taxon>Betaproteobacteria</taxon>
        <taxon>Nitrosomonadales</taxon>
        <taxon>OM43 clade</taxon>
    </lineage>
</organism>
<dbReference type="InterPro" id="IPR023352">
    <property type="entry name" value="MAPEG-like_dom_sf"/>
</dbReference>
<evidence type="ECO:0000256" key="4">
    <source>
        <dbReference type="ARBA" id="ARBA00023136"/>
    </source>
</evidence>
<dbReference type="EMBL" id="AAUX01000001">
    <property type="protein sequence ID" value="EAV46521.1"/>
    <property type="molecule type" value="Genomic_DNA"/>
</dbReference>
<name>A0P4R1_9PROT</name>
<dbReference type="GO" id="GO:0016740">
    <property type="term" value="F:transferase activity"/>
    <property type="evidence" value="ECO:0007669"/>
    <property type="project" value="UniProtKB-KW"/>
</dbReference>
<dbReference type="PANTHER" id="PTHR35814">
    <property type="match status" value="1"/>
</dbReference>
<evidence type="ECO:0000256" key="5">
    <source>
        <dbReference type="SAM" id="Phobius"/>
    </source>
</evidence>
<dbReference type="OrthoDB" id="8537976at2"/>